<dbReference type="Proteomes" id="UP000594342">
    <property type="component" value="Unassembled WGS sequence"/>
</dbReference>
<sequence length="56" mass="6165">VRDVSGVSNIDDCVDSVDDVNAVNDVYRDSGRCHRALVEVEVQCTDLIYTSTLVFS</sequence>
<feature type="non-terminal residue" evidence="1">
    <location>
        <position position="1"/>
    </location>
</feature>
<gene>
    <name evidence="1" type="ORF">YASMINEVIRUS_77</name>
</gene>
<evidence type="ECO:0000313" key="2">
    <source>
        <dbReference type="Proteomes" id="UP000594342"/>
    </source>
</evidence>
<comment type="caution">
    <text evidence="1">The sequence shown here is derived from an EMBL/GenBank/DDBJ whole genome shotgun (WGS) entry which is preliminary data.</text>
</comment>
<dbReference type="EMBL" id="UPSH01000001">
    <property type="protein sequence ID" value="VBB17614.1"/>
    <property type="molecule type" value="Genomic_DNA"/>
</dbReference>
<protein>
    <submittedName>
        <fullName evidence="1">Uncharacterized protein</fullName>
    </submittedName>
</protein>
<evidence type="ECO:0000313" key="1">
    <source>
        <dbReference type="EMBL" id="VBB17614.1"/>
    </source>
</evidence>
<accession>A0A5K0U7Z1</accession>
<proteinExistence type="predicted"/>
<name>A0A5K0U7Z1_9VIRU</name>
<keyword evidence="2" id="KW-1185">Reference proteome</keyword>
<organism evidence="1 2">
    <name type="scientific">Yasminevirus sp. GU-2018</name>
    <dbReference type="NCBI Taxonomy" id="2420051"/>
    <lineage>
        <taxon>Viruses</taxon>
        <taxon>Varidnaviria</taxon>
        <taxon>Bamfordvirae</taxon>
        <taxon>Nucleocytoviricota</taxon>
        <taxon>Megaviricetes</taxon>
        <taxon>Imitervirales</taxon>
        <taxon>Mimiviridae</taxon>
        <taxon>Klosneuvirinae</taxon>
        <taxon>Yasminevirus</taxon>
        <taxon>Yasminevirus saudimassiliense</taxon>
    </lineage>
</organism>
<reference evidence="1 2" key="1">
    <citation type="submission" date="2018-10" db="EMBL/GenBank/DDBJ databases">
        <authorList>
            <consortium name="IHU Genomes"/>
        </authorList>
    </citation>
    <scope>NUCLEOTIDE SEQUENCE [LARGE SCALE GENOMIC DNA]</scope>
    <source>
        <strain evidence="1 2">A1</strain>
    </source>
</reference>